<feature type="region of interest" description="Disordered" evidence="1">
    <location>
        <begin position="59"/>
        <end position="81"/>
    </location>
</feature>
<gene>
    <name evidence="4" type="ORF">R3P96_18050</name>
</gene>
<evidence type="ECO:0000256" key="1">
    <source>
        <dbReference type="SAM" id="MobiDB-lite"/>
    </source>
</evidence>
<evidence type="ECO:0000256" key="2">
    <source>
        <dbReference type="SAM" id="Phobius"/>
    </source>
</evidence>
<evidence type="ECO:0000313" key="5">
    <source>
        <dbReference type="Proteomes" id="UP001185755"/>
    </source>
</evidence>
<keyword evidence="2" id="KW-0812">Transmembrane</keyword>
<feature type="domain" description="DUF1707" evidence="3">
    <location>
        <begin position="7"/>
        <end position="59"/>
    </location>
</feature>
<keyword evidence="2" id="KW-0472">Membrane</keyword>
<proteinExistence type="predicted"/>
<evidence type="ECO:0000259" key="3">
    <source>
        <dbReference type="Pfam" id="PF08044"/>
    </source>
</evidence>
<feature type="transmembrane region" description="Helical" evidence="2">
    <location>
        <begin position="88"/>
        <end position="105"/>
    </location>
</feature>
<accession>A0ABU4BGA4</accession>
<keyword evidence="2" id="KW-1133">Transmembrane helix</keyword>
<evidence type="ECO:0000313" key="4">
    <source>
        <dbReference type="EMBL" id="MDV6263240.1"/>
    </source>
</evidence>
<keyword evidence="5" id="KW-1185">Reference proteome</keyword>
<comment type="caution">
    <text evidence="4">The sequence shown here is derived from an EMBL/GenBank/DDBJ whole genome shotgun (WGS) entry which is preliminary data.</text>
</comment>
<feature type="transmembrane region" description="Helical" evidence="2">
    <location>
        <begin position="111"/>
        <end position="130"/>
    </location>
</feature>
<dbReference type="InterPro" id="IPR012551">
    <property type="entry name" value="DUF1707_SHOCT-like"/>
</dbReference>
<sequence length="140" mass="15212">MSELPEIRIGTADREKALDALSLHFSEGRLTVPEFDERSATIASATTRGELDTVFVDLPAASTPPHTPARPERSPAPAETGGGLDWRAVVMPLVIFGSLALFFLTDFDNKWLFFLLIPLAGALLSAGGHSKNPKKKKKER</sequence>
<name>A0ABU4BGA4_9NOCA</name>
<dbReference type="Pfam" id="PF08044">
    <property type="entry name" value="DUF1707"/>
    <property type="match status" value="1"/>
</dbReference>
<organism evidence="4 5">
    <name type="scientific">Rhodococcoides yunnanense</name>
    <dbReference type="NCBI Taxonomy" id="278209"/>
    <lineage>
        <taxon>Bacteria</taxon>
        <taxon>Bacillati</taxon>
        <taxon>Actinomycetota</taxon>
        <taxon>Actinomycetes</taxon>
        <taxon>Mycobacteriales</taxon>
        <taxon>Nocardiaceae</taxon>
        <taxon>Rhodococcoides</taxon>
    </lineage>
</organism>
<dbReference type="RefSeq" id="WP_317565457.1">
    <property type="nucleotide sequence ID" value="NZ_JAWLJX010000006.1"/>
</dbReference>
<protein>
    <submittedName>
        <fullName evidence="4">DUF1707 domain-containing protein</fullName>
    </submittedName>
</protein>
<dbReference type="Proteomes" id="UP001185755">
    <property type="component" value="Unassembled WGS sequence"/>
</dbReference>
<dbReference type="EMBL" id="JAWLJX010000006">
    <property type="protein sequence ID" value="MDV6263240.1"/>
    <property type="molecule type" value="Genomic_DNA"/>
</dbReference>
<reference evidence="4 5" key="1">
    <citation type="submission" date="2023-10" db="EMBL/GenBank/DDBJ databases">
        <title>Development of a sustainable strategy for remediation of hydrocarbon-contaminated territories based on the waste exchange concept.</title>
        <authorList>
            <person name="Krivoruchko A."/>
        </authorList>
    </citation>
    <scope>NUCLEOTIDE SEQUENCE [LARGE SCALE GENOMIC DNA]</scope>
    <source>
        <strain evidence="4 5">IEGM 1323</strain>
    </source>
</reference>